<keyword evidence="5 7" id="KW-1133">Transmembrane helix</keyword>
<keyword evidence="11" id="KW-1185">Reference proteome</keyword>
<dbReference type="EMBL" id="AFNU02000001">
    <property type="protein sequence ID" value="ERJ13392.1"/>
    <property type="molecule type" value="Genomic_DNA"/>
</dbReference>
<dbReference type="RefSeq" id="WP_008826501.1">
    <property type="nucleotide sequence ID" value="NZ_AFNU02000001.1"/>
</dbReference>
<proteinExistence type="inferred from homology"/>
<dbReference type="InParanoid" id="U2DYS2"/>
<evidence type="ECO:0000259" key="9">
    <source>
        <dbReference type="Pfam" id="PF21088"/>
    </source>
</evidence>
<evidence type="ECO:0000313" key="11">
    <source>
        <dbReference type="Proteomes" id="UP000005707"/>
    </source>
</evidence>
<dbReference type="eggNOG" id="COG0668">
    <property type="taxonomic scope" value="Bacteria"/>
</dbReference>
<accession>U2DYS2</accession>
<reference evidence="10 11" key="1">
    <citation type="journal article" date="2011" name="J. Bacteriol.">
        <title>Genome sequence of Haloplasma contractile, an unusual contractile bacterium from a deep-sea anoxic brine lake.</title>
        <authorList>
            <person name="Antunes A."/>
            <person name="Alam I."/>
            <person name="El Dorry H."/>
            <person name="Siam R."/>
            <person name="Robertson A."/>
            <person name="Bajic V.B."/>
            <person name="Stingl U."/>
        </authorList>
    </citation>
    <scope>NUCLEOTIDE SEQUENCE [LARGE SCALE GENOMIC DNA]</scope>
    <source>
        <strain evidence="10 11">SSD-17B</strain>
    </source>
</reference>
<organism evidence="10 11">
    <name type="scientific">Haloplasma contractile SSD-17B</name>
    <dbReference type="NCBI Taxonomy" id="1033810"/>
    <lineage>
        <taxon>Bacteria</taxon>
        <taxon>Bacillati</taxon>
        <taxon>Mycoplasmatota</taxon>
        <taxon>Mollicutes</taxon>
        <taxon>Haloplasmatales</taxon>
        <taxon>Haloplasmataceae</taxon>
        <taxon>Haloplasma</taxon>
    </lineage>
</organism>
<dbReference type="SUPFAM" id="SSF50182">
    <property type="entry name" value="Sm-like ribonucleoproteins"/>
    <property type="match status" value="1"/>
</dbReference>
<dbReference type="InterPro" id="IPR010920">
    <property type="entry name" value="LSM_dom_sf"/>
</dbReference>
<name>U2DYS2_9MOLU</name>
<comment type="subcellular location">
    <subcellularLocation>
        <location evidence="1">Cell membrane</location>
        <topology evidence="1">Multi-pass membrane protein</topology>
    </subcellularLocation>
</comment>
<dbReference type="SUPFAM" id="SSF82689">
    <property type="entry name" value="Mechanosensitive channel protein MscS (YggB), C-terminal domain"/>
    <property type="match status" value="1"/>
</dbReference>
<feature type="transmembrane region" description="Helical" evidence="7">
    <location>
        <begin position="78"/>
        <end position="100"/>
    </location>
</feature>
<comment type="similarity">
    <text evidence="2">Belongs to the MscS (TC 1.A.23) family.</text>
</comment>
<dbReference type="GO" id="GO:0008381">
    <property type="term" value="F:mechanosensitive monoatomic ion channel activity"/>
    <property type="evidence" value="ECO:0007669"/>
    <property type="project" value="InterPro"/>
</dbReference>
<comment type="caution">
    <text evidence="10">The sequence shown here is derived from an EMBL/GenBank/DDBJ whole genome shotgun (WGS) entry which is preliminary data.</text>
</comment>
<evidence type="ECO:0000313" key="10">
    <source>
        <dbReference type="EMBL" id="ERJ13392.1"/>
    </source>
</evidence>
<dbReference type="GO" id="GO:0005886">
    <property type="term" value="C:plasma membrane"/>
    <property type="evidence" value="ECO:0007669"/>
    <property type="project" value="UniProtKB-SubCell"/>
</dbReference>
<evidence type="ECO:0000259" key="8">
    <source>
        <dbReference type="Pfam" id="PF00924"/>
    </source>
</evidence>
<reference evidence="10 11" key="2">
    <citation type="journal article" date="2013" name="PLoS ONE">
        <title>INDIGO - INtegrated Data Warehouse of MIcrobial GenOmes with Examples from the Red Sea Extremophiles.</title>
        <authorList>
            <person name="Alam I."/>
            <person name="Antunes A."/>
            <person name="Kamau A.A."/>
            <person name="Ba Alawi W."/>
            <person name="Kalkatawi M."/>
            <person name="Stingl U."/>
            <person name="Bajic V.B."/>
        </authorList>
    </citation>
    <scope>NUCLEOTIDE SEQUENCE [LARGE SCALE GENOMIC DNA]</scope>
    <source>
        <strain evidence="10 11">SSD-17B</strain>
    </source>
</reference>
<dbReference type="Pfam" id="PF21088">
    <property type="entry name" value="MS_channel_1st"/>
    <property type="match status" value="1"/>
</dbReference>
<sequence>MNLNAIWDKVLKTLNPENLDVALIFNRLIQVVGIIVASIVIYIFVKIIIRRLFRLRFKKIIRSDSAFIRKRRQTLEKIVLSLWRYFTYFFAFLMILAAFGINIQTILAGAGILGVVFAVGSQQLIQDFLQGFFNVFEDNISVGDYVEIDKVEGNITDIGLRALKIKSFTGEVHIVPNSKIGHVINYSLDNGKALVDIRIDYDIELEQALAVIKEQLSIIKENNSNIITLPYILGVNKLESLGYEIRIMCDTKSETHWGVQRFIRGELLTTLRKSGISISKNQIIIKGNQERNKIMPVTEEV</sequence>
<dbReference type="PANTHER" id="PTHR30460">
    <property type="entry name" value="MODERATE CONDUCTANCE MECHANOSENSITIVE CHANNEL YBIO"/>
    <property type="match status" value="1"/>
</dbReference>
<dbReference type="InterPro" id="IPR045276">
    <property type="entry name" value="YbiO_bact"/>
</dbReference>
<dbReference type="FunCoup" id="U2DYS2">
    <property type="interactions" value="17"/>
</dbReference>
<dbReference type="Pfam" id="PF00924">
    <property type="entry name" value="MS_channel_2nd"/>
    <property type="match status" value="1"/>
</dbReference>
<dbReference type="InterPro" id="IPR006685">
    <property type="entry name" value="MscS_channel_2nd"/>
</dbReference>
<dbReference type="InterPro" id="IPR049142">
    <property type="entry name" value="MS_channel_1st"/>
</dbReference>
<dbReference type="InterPro" id="IPR023408">
    <property type="entry name" value="MscS_beta-dom_sf"/>
</dbReference>
<evidence type="ECO:0000256" key="6">
    <source>
        <dbReference type="ARBA" id="ARBA00023136"/>
    </source>
</evidence>
<evidence type="ECO:0000256" key="7">
    <source>
        <dbReference type="SAM" id="Phobius"/>
    </source>
</evidence>
<evidence type="ECO:0000256" key="3">
    <source>
        <dbReference type="ARBA" id="ARBA00022475"/>
    </source>
</evidence>
<dbReference type="OrthoDB" id="9809206at2"/>
<keyword evidence="6 7" id="KW-0472">Membrane</keyword>
<dbReference type="Proteomes" id="UP000005707">
    <property type="component" value="Unassembled WGS sequence"/>
</dbReference>
<dbReference type="Gene3D" id="2.30.30.60">
    <property type="match status" value="1"/>
</dbReference>
<dbReference type="STRING" id="1033810.HLPCO_000043"/>
<dbReference type="Gene3D" id="3.30.70.100">
    <property type="match status" value="1"/>
</dbReference>
<feature type="transmembrane region" description="Helical" evidence="7">
    <location>
        <begin position="28"/>
        <end position="49"/>
    </location>
</feature>
<feature type="domain" description="Mechanosensitive ion channel MscS" evidence="8">
    <location>
        <begin position="124"/>
        <end position="187"/>
    </location>
</feature>
<feature type="domain" description="Mechanosensitive ion channel transmembrane helices 2/3" evidence="9">
    <location>
        <begin position="84"/>
        <end position="122"/>
    </location>
</feature>
<dbReference type="PANTHER" id="PTHR30460:SF0">
    <property type="entry name" value="MODERATE CONDUCTANCE MECHANOSENSITIVE CHANNEL YBIO"/>
    <property type="match status" value="1"/>
</dbReference>
<evidence type="ECO:0000256" key="1">
    <source>
        <dbReference type="ARBA" id="ARBA00004651"/>
    </source>
</evidence>
<dbReference type="Gene3D" id="1.10.287.1260">
    <property type="match status" value="1"/>
</dbReference>
<evidence type="ECO:0000256" key="2">
    <source>
        <dbReference type="ARBA" id="ARBA00008017"/>
    </source>
</evidence>
<keyword evidence="3" id="KW-1003">Cell membrane</keyword>
<dbReference type="SUPFAM" id="SSF82861">
    <property type="entry name" value="Mechanosensitive channel protein MscS (YggB), transmembrane region"/>
    <property type="match status" value="1"/>
</dbReference>
<evidence type="ECO:0000256" key="5">
    <source>
        <dbReference type="ARBA" id="ARBA00022989"/>
    </source>
</evidence>
<evidence type="ECO:0000256" key="4">
    <source>
        <dbReference type="ARBA" id="ARBA00022692"/>
    </source>
</evidence>
<keyword evidence="4 7" id="KW-0812">Transmembrane</keyword>
<dbReference type="InterPro" id="IPR011066">
    <property type="entry name" value="MscS_channel_C_sf"/>
</dbReference>
<protein>
    <submittedName>
        <fullName evidence="10">Mechanosensitive ion channel protein</fullName>
    </submittedName>
</protein>
<dbReference type="InterPro" id="IPR011014">
    <property type="entry name" value="MscS_channel_TM-2"/>
</dbReference>
<gene>
    <name evidence="10" type="ORF">HLPCO_000043</name>
</gene>
<dbReference type="AlphaFoldDB" id="U2DYS2"/>